<evidence type="ECO:0008006" key="2">
    <source>
        <dbReference type="Google" id="ProtNLM"/>
    </source>
</evidence>
<name>A0A6C0L0Y8_9ZZZZ</name>
<organism evidence="1">
    <name type="scientific">viral metagenome</name>
    <dbReference type="NCBI Taxonomy" id="1070528"/>
    <lineage>
        <taxon>unclassified sequences</taxon>
        <taxon>metagenomes</taxon>
        <taxon>organismal metagenomes</taxon>
    </lineage>
</organism>
<dbReference type="AlphaFoldDB" id="A0A6C0L0Y8"/>
<protein>
    <recommendedName>
        <fullName evidence="2">CRAL-TRIO domain-containing protein</fullName>
    </recommendedName>
</protein>
<sequence length="152" mass="18003">MEIENLFILDTKITQNRVVFKFTYTEKSITELRMLKTIGMLKKVLDSFHKDEIKNICFIFVVNSIQMPANMKLVKDFAATFHSYSDVINQKLNFTIIQTNNKIFKVFFSLFKMYYEPIKPLYMSESDEVTEKCLESKTERSKTVNFSEMINE</sequence>
<dbReference type="EMBL" id="MN741007">
    <property type="protein sequence ID" value="QHU22444.1"/>
    <property type="molecule type" value="Genomic_DNA"/>
</dbReference>
<evidence type="ECO:0000313" key="1">
    <source>
        <dbReference type="EMBL" id="QHU22444.1"/>
    </source>
</evidence>
<reference evidence="1" key="1">
    <citation type="journal article" date="2020" name="Nature">
        <title>Giant virus diversity and host interactions through global metagenomics.</title>
        <authorList>
            <person name="Schulz F."/>
            <person name="Roux S."/>
            <person name="Paez-Espino D."/>
            <person name="Jungbluth S."/>
            <person name="Walsh D.A."/>
            <person name="Denef V.J."/>
            <person name="McMahon K.D."/>
            <person name="Konstantinidis K.T."/>
            <person name="Eloe-Fadrosh E.A."/>
            <person name="Kyrpides N.C."/>
            <person name="Woyke T."/>
        </authorList>
    </citation>
    <scope>NUCLEOTIDE SEQUENCE</scope>
    <source>
        <strain evidence="1">GVMAG-S-ERX555907-102</strain>
    </source>
</reference>
<proteinExistence type="predicted"/>
<accession>A0A6C0L0Y8</accession>